<keyword evidence="5" id="KW-1185">Reference proteome</keyword>
<dbReference type="Pfam" id="PF03644">
    <property type="entry name" value="Glyco_hydro_85"/>
    <property type="match status" value="1"/>
</dbReference>
<protein>
    <submittedName>
        <fullName evidence="4">Glycosyl hydrolase family 85</fullName>
    </submittedName>
</protein>
<feature type="signal peptide" evidence="1">
    <location>
        <begin position="1"/>
        <end position="27"/>
    </location>
</feature>
<keyword evidence="1" id="KW-0732">Signal</keyword>
<dbReference type="Gene3D" id="2.60.120.260">
    <property type="entry name" value="Galactose-binding domain-like"/>
    <property type="match status" value="1"/>
</dbReference>
<dbReference type="PANTHER" id="PTHR13246:SF1">
    <property type="entry name" value="CYTOSOLIC ENDO-BETA-N-ACETYLGLUCOSAMINIDASE"/>
    <property type="match status" value="1"/>
</dbReference>
<dbReference type="PANTHER" id="PTHR13246">
    <property type="entry name" value="ENDO BETA N-ACETYLGLUCOSAMINIDASE"/>
    <property type="match status" value="1"/>
</dbReference>
<evidence type="ECO:0000259" key="2">
    <source>
        <dbReference type="Pfam" id="PF03644"/>
    </source>
</evidence>
<evidence type="ECO:0000259" key="3">
    <source>
        <dbReference type="Pfam" id="PF21910"/>
    </source>
</evidence>
<keyword evidence="4" id="KW-0378">Hydrolase</keyword>
<dbReference type="RefSeq" id="WP_146585058.1">
    <property type="nucleotide sequence ID" value="NZ_SJPO01000002.1"/>
</dbReference>
<dbReference type="EMBL" id="SJPO01000002">
    <property type="protein sequence ID" value="TWT78526.1"/>
    <property type="molecule type" value="Genomic_DNA"/>
</dbReference>
<evidence type="ECO:0000313" key="4">
    <source>
        <dbReference type="EMBL" id="TWT78526.1"/>
    </source>
</evidence>
<feature type="domain" description="Endo-beta-N-acetylglucosaminidase D-like D2" evidence="3">
    <location>
        <begin position="579"/>
        <end position="674"/>
    </location>
</feature>
<dbReference type="PROSITE" id="PS00018">
    <property type="entry name" value="EF_HAND_1"/>
    <property type="match status" value="1"/>
</dbReference>
<organism evidence="4 5">
    <name type="scientific">Posidoniimonas polymericola</name>
    <dbReference type="NCBI Taxonomy" id="2528002"/>
    <lineage>
        <taxon>Bacteria</taxon>
        <taxon>Pseudomonadati</taxon>
        <taxon>Planctomycetota</taxon>
        <taxon>Planctomycetia</taxon>
        <taxon>Pirellulales</taxon>
        <taxon>Lacipirellulaceae</taxon>
        <taxon>Posidoniimonas</taxon>
    </lineage>
</organism>
<comment type="caution">
    <text evidence="4">The sequence shown here is derived from an EMBL/GenBank/DDBJ whole genome shotgun (WGS) entry which is preliminary data.</text>
</comment>
<accession>A0A5C5YUU3</accession>
<dbReference type="InterPro" id="IPR054110">
    <property type="entry name" value="EndoD-like_D2"/>
</dbReference>
<feature type="chain" id="PRO_5022949729" evidence="1">
    <location>
        <begin position="28"/>
        <end position="778"/>
    </location>
</feature>
<dbReference type="Pfam" id="PF21910">
    <property type="entry name" value="GH85_C"/>
    <property type="match status" value="1"/>
</dbReference>
<dbReference type="OrthoDB" id="9805159at2"/>
<dbReference type="GO" id="GO:0033925">
    <property type="term" value="F:mannosyl-glycoprotein endo-beta-N-acetylglucosaminidase activity"/>
    <property type="evidence" value="ECO:0007669"/>
    <property type="project" value="InterPro"/>
</dbReference>
<reference evidence="4 5" key="1">
    <citation type="submission" date="2019-02" db="EMBL/GenBank/DDBJ databases">
        <title>Deep-cultivation of Planctomycetes and their phenomic and genomic characterization uncovers novel biology.</title>
        <authorList>
            <person name="Wiegand S."/>
            <person name="Jogler M."/>
            <person name="Boedeker C."/>
            <person name="Pinto D."/>
            <person name="Vollmers J."/>
            <person name="Rivas-Marin E."/>
            <person name="Kohn T."/>
            <person name="Peeters S.H."/>
            <person name="Heuer A."/>
            <person name="Rast P."/>
            <person name="Oberbeckmann S."/>
            <person name="Bunk B."/>
            <person name="Jeske O."/>
            <person name="Meyerdierks A."/>
            <person name="Storesund J.E."/>
            <person name="Kallscheuer N."/>
            <person name="Luecker S."/>
            <person name="Lage O.M."/>
            <person name="Pohl T."/>
            <person name="Merkel B.J."/>
            <person name="Hornburger P."/>
            <person name="Mueller R.-W."/>
            <person name="Bruemmer F."/>
            <person name="Labrenz M."/>
            <person name="Spormann A.M."/>
            <person name="Op Den Camp H."/>
            <person name="Overmann J."/>
            <person name="Amann R."/>
            <person name="Jetten M.S.M."/>
            <person name="Mascher T."/>
            <person name="Medema M.H."/>
            <person name="Devos D.P."/>
            <person name="Kaster A.-K."/>
            <person name="Ovreas L."/>
            <person name="Rohde M."/>
            <person name="Galperin M.Y."/>
            <person name="Jogler C."/>
        </authorList>
    </citation>
    <scope>NUCLEOTIDE SEQUENCE [LARGE SCALE GENOMIC DNA]</scope>
    <source>
        <strain evidence="4 5">Pla123a</strain>
    </source>
</reference>
<gene>
    <name evidence="4" type="ORF">Pla123a_13190</name>
</gene>
<feature type="domain" description="Cytosolic endo-beta-N-acetylglucosaminidase TIM barrel" evidence="2">
    <location>
        <begin position="101"/>
        <end position="407"/>
    </location>
</feature>
<dbReference type="Gene3D" id="3.20.20.80">
    <property type="entry name" value="Glycosidases"/>
    <property type="match status" value="1"/>
</dbReference>
<dbReference type="InterPro" id="IPR018247">
    <property type="entry name" value="EF_Hand_1_Ca_BS"/>
</dbReference>
<dbReference type="CDD" id="cd06547">
    <property type="entry name" value="GH85_ENGase"/>
    <property type="match status" value="1"/>
</dbReference>
<dbReference type="AlphaFoldDB" id="A0A5C5YUU3"/>
<dbReference type="Gene3D" id="2.60.40.10">
    <property type="entry name" value="Immunoglobulins"/>
    <property type="match status" value="1"/>
</dbReference>
<dbReference type="GO" id="GO:0005829">
    <property type="term" value="C:cytosol"/>
    <property type="evidence" value="ECO:0007669"/>
    <property type="project" value="UniProtKB-SubCell"/>
</dbReference>
<dbReference type="InterPro" id="IPR032979">
    <property type="entry name" value="ENGase"/>
</dbReference>
<dbReference type="InterPro" id="IPR005201">
    <property type="entry name" value="TIM_ENGase"/>
</dbReference>
<dbReference type="InterPro" id="IPR013783">
    <property type="entry name" value="Ig-like_fold"/>
</dbReference>
<evidence type="ECO:0000313" key="5">
    <source>
        <dbReference type="Proteomes" id="UP000318478"/>
    </source>
</evidence>
<name>A0A5C5YUU3_9BACT</name>
<proteinExistence type="predicted"/>
<dbReference type="Proteomes" id="UP000318478">
    <property type="component" value="Unassembled WGS sequence"/>
</dbReference>
<sequence precursor="true">MRRSDGWRLRGAVGVTLGLMMAGTCGAQLPGQPYANYWKPDTAPNSLASYNPAADPDAPFNLGSVPLATRFSNPALQANPHARPGEARVMSLAAFAPTSNNPSQGANDSRYYAFSNWQYVDSLVFWGGSAGEGNILAPNGPVIDAAHRNGVPVYGNIFFPPNVFGGSIDRLEDLVQTAPDGSYPQADKLIEIAERHRFDGWFVNQETNGASSALASQTRGFLRYLQSKSDLEIVWYDSMIESGPISWQGALNSSNDEYFEVAGRRNIRISDSMFLDFRWSESRLASSNTLATELGRDPYELYAGVNVEGAGWNQTGEPLDQIFPEGQPHRTSVGFYRPEWTLNNSGDMSDFQSRDTRFWSGAAQDPSDTSGTVGNAGWKGIAHYVPERSPITGGPFVTNFNLGQGSNYYIDGRSSRRGDWNNLSLQDITPTWRWLIENNSSTLTPEFDFTDAFYGGSSLRVHGGLNEPTDLRLYMTNLPVSADTNLQIALKTGLANAASGVQVLVAFADNPTALVPLSLGDTTTSGWDLQTVPLGQYAGKTIAQIGLRFDGQDPDYDVRVGRLGVIEGEPDVPAAPSDVTMSDYGVIDSNSVTLRLHWEHSPDYAPDASNEVYYYNLFATNIRGVREFLGGTLNNSFFVRGLDRFRNDPSTRIEVVAVGNEFGVSEPASFLFSWVNPDGLPGDFNRDGVVDAADYTVWRDNLGASEDGGVLGGNGAGGTVGADDYDLWRSNFGAALPTGSESAQVPEPTGVALSIGLALAASGRRGERRQTAPANSRA</sequence>
<evidence type="ECO:0000256" key="1">
    <source>
        <dbReference type="SAM" id="SignalP"/>
    </source>
</evidence>